<keyword evidence="3" id="KW-1185">Reference proteome</keyword>
<dbReference type="AlphaFoldDB" id="K0RL70"/>
<reference evidence="2 3" key="1">
    <citation type="journal article" date="2012" name="Genome Biol.">
        <title>Genome and low-iron response of an oceanic diatom adapted to chronic iron limitation.</title>
        <authorList>
            <person name="Lommer M."/>
            <person name="Specht M."/>
            <person name="Roy A.S."/>
            <person name="Kraemer L."/>
            <person name="Andreson R."/>
            <person name="Gutowska M.A."/>
            <person name="Wolf J."/>
            <person name="Bergner S.V."/>
            <person name="Schilhabel M.B."/>
            <person name="Klostermeier U.C."/>
            <person name="Beiko R.G."/>
            <person name="Rosenstiel P."/>
            <person name="Hippler M."/>
            <person name="Laroche J."/>
        </authorList>
    </citation>
    <scope>NUCLEOTIDE SEQUENCE [LARGE SCALE GENOMIC DNA]</scope>
    <source>
        <strain evidence="2 3">CCMP1005</strain>
    </source>
</reference>
<proteinExistence type="predicted"/>
<protein>
    <submittedName>
        <fullName evidence="2">Uncharacterized protein</fullName>
    </submittedName>
</protein>
<gene>
    <name evidence="2" type="ORF">THAOC_33831</name>
</gene>
<evidence type="ECO:0000313" key="3">
    <source>
        <dbReference type="Proteomes" id="UP000266841"/>
    </source>
</evidence>
<dbReference type="EMBL" id="AGNL01046950">
    <property type="protein sequence ID" value="EJK47447.1"/>
    <property type="molecule type" value="Genomic_DNA"/>
</dbReference>
<feature type="region of interest" description="Disordered" evidence="1">
    <location>
        <begin position="147"/>
        <end position="167"/>
    </location>
</feature>
<dbReference type="Proteomes" id="UP000266841">
    <property type="component" value="Unassembled WGS sequence"/>
</dbReference>
<comment type="caution">
    <text evidence="2">The sequence shown here is derived from an EMBL/GenBank/DDBJ whole genome shotgun (WGS) entry which is preliminary data.</text>
</comment>
<accession>K0RL70</accession>
<sequence length="299" mass="32905">MADDTKKSNETVHAHFLPCGHILSTSMIIQEAKARSSFECAVSFLFGADLSTTASSLLDQFKSSLFEFGLGPEVDLLKFPAARVTGSEDLPSHCSWSRPLAGPSHPIPGPVVGLSAVAAVAAVAVVRLTAPLIREKLTLRSLSLPNRNRRRSDETDPSRTATPVQLLRPTFRQQLARQKLELAGRIWSHETALALPPQVRRRLGFILDPKTVENRNAGQPQTKSTEVVVSRFDEDISWLNVLDFAKMDVTVYNKGPSVDVLGDGVEGRREMSLSQTIHCTCHTVNQDRTKIRLAFINNT</sequence>
<name>K0RL70_THAOC</name>
<organism evidence="2 3">
    <name type="scientific">Thalassiosira oceanica</name>
    <name type="common">Marine diatom</name>
    <dbReference type="NCBI Taxonomy" id="159749"/>
    <lineage>
        <taxon>Eukaryota</taxon>
        <taxon>Sar</taxon>
        <taxon>Stramenopiles</taxon>
        <taxon>Ochrophyta</taxon>
        <taxon>Bacillariophyta</taxon>
        <taxon>Coscinodiscophyceae</taxon>
        <taxon>Thalassiosirophycidae</taxon>
        <taxon>Thalassiosirales</taxon>
        <taxon>Thalassiosiraceae</taxon>
        <taxon>Thalassiosira</taxon>
    </lineage>
</organism>
<evidence type="ECO:0000313" key="2">
    <source>
        <dbReference type="EMBL" id="EJK47447.1"/>
    </source>
</evidence>
<evidence type="ECO:0000256" key="1">
    <source>
        <dbReference type="SAM" id="MobiDB-lite"/>
    </source>
</evidence>